<feature type="region of interest" description="Disordered" evidence="1">
    <location>
        <begin position="18"/>
        <end position="54"/>
    </location>
</feature>
<sequence length="204" mass="21373">MVFLLAGCERDAVSYTVASSGASSAETGTEVTDLSDPEDLTADASDAGQEVSDPEEFPPAEIQVYVCGAVASPGVYVLPEGSRVYEAVEMAGGLLESADPKALNQARPLADGEQITVLTVEEVQNGETAEQGAGGSVSGGDGKVNINTADEDELMTLSGIGESRAKAIIAYREENGKFESIEDIMKIDGIKEKMFEKIRDSITV</sequence>
<dbReference type="InterPro" id="IPR019554">
    <property type="entry name" value="Soluble_ligand-bd"/>
</dbReference>
<reference evidence="3" key="2">
    <citation type="submission" date="2021-04" db="EMBL/GenBank/DDBJ databases">
        <authorList>
            <person name="Gilroy R."/>
        </authorList>
    </citation>
    <scope>NUCLEOTIDE SEQUENCE</scope>
    <source>
        <strain evidence="3">CHK183-1962</strain>
    </source>
</reference>
<dbReference type="GO" id="GO:0006281">
    <property type="term" value="P:DNA repair"/>
    <property type="evidence" value="ECO:0007669"/>
    <property type="project" value="InterPro"/>
</dbReference>
<protein>
    <submittedName>
        <fullName evidence="3">ComEA family DNA-binding protein</fullName>
    </submittedName>
</protein>
<dbReference type="NCBIfam" id="TIGR00426">
    <property type="entry name" value="competence protein ComEA helix-hairpin-helix repeat region"/>
    <property type="match status" value="1"/>
</dbReference>
<evidence type="ECO:0000313" key="3">
    <source>
        <dbReference type="EMBL" id="HIX76103.1"/>
    </source>
</evidence>
<comment type="caution">
    <text evidence="3">The sequence shown here is derived from an EMBL/GenBank/DDBJ whole genome shotgun (WGS) entry which is preliminary data.</text>
</comment>
<dbReference type="InterPro" id="IPR010994">
    <property type="entry name" value="RuvA_2-like"/>
</dbReference>
<reference evidence="3" key="1">
    <citation type="journal article" date="2021" name="PeerJ">
        <title>Extensive microbial diversity within the chicken gut microbiome revealed by metagenomics and culture.</title>
        <authorList>
            <person name="Gilroy R."/>
            <person name="Ravi A."/>
            <person name="Getino M."/>
            <person name="Pursley I."/>
            <person name="Horton D.L."/>
            <person name="Alikhan N.F."/>
            <person name="Baker D."/>
            <person name="Gharbi K."/>
            <person name="Hall N."/>
            <person name="Watson M."/>
            <person name="Adriaenssens E.M."/>
            <person name="Foster-Nyarko E."/>
            <person name="Jarju S."/>
            <person name="Secka A."/>
            <person name="Antonio M."/>
            <person name="Oren A."/>
            <person name="Chaudhuri R.R."/>
            <person name="La Ragione R."/>
            <person name="Hildebrand F."/>
            <person name="Pallen M.J."/>
        </authorList>
    </citation>
    <scope>NUCLEOTIDE SEQUENCE</scope>
    <source>
        <strain evidence="3">CHK183-1962</strain>
    </source>
</reference>
<dbReference type="EMBL" id="DXEK01000009">
    <property type="protein sequence ID" value="HIX76103.1"/>
    <property type="molecule type" value="Genomic_DNA"/>
</dbReference>
<dbReference type="InterPro" id="IPR004509">
    <property type="entry name" value="Competence_ComEA_HhH"/>
</dbReference>
<feature type="compositionally biased region" description="Low complexity" evidence="1">
    <location>
        <begin position="18"/>
        <end position="30"/>
    </location>
</feature>
<dbReference type="PANTHER" id="PTHR21180:SF32">
    <property type="entry name" value="ENDONUCLEASE_EXONUCLEASE_PHOSPHATASE FAMILY DOMAIN-CONTAINING PROTEIN 1"/>
    <property type="match status" value="1"/>
</dbReference>
<dbReference type="GO" id="GO:0015628">
    <property type="term" value="P:protein secretion by the type II secretion system"/>
    <property type="evidence" value="ECO:0007669"/>
    <property type="project" value="TreeGrafter"/>
</dbReference>
<dbReference type="Gene3D" id="3.10.560.10">
    <property type="entry name" value="Outer membrane lipoprotein wza domain like"/>
    <property type="match status" value="1"/>
</dbReference>
<dbReference type="GO" id="GO:0015627">
    <property type="term" value="C:type II protein secretion system complex"/>
    <property type="evidence" value="ECO:0007669"/>
    <property type="project" value="TreeGrafter"/>
</dbReference>
<dbReference type="SMART" id="SM00278">
    <property type="entry name" value="HhH1"/>
    <property type="match status" value="2"/>
</dbReference>
<feature type="domain" description="Helix-hairpin-helix DNA-binding motif class 1" evidence="2">
    <location>
        <begin position="152"/>
        <end position="171"/>
    </location>
</feature>
<dbReference type="PANTHER" id="PTHR21180">
    <property type="entry name" value="ENDONUCLEASE/EXONUCLEASE/PHOSPHATASE FAMILY DOMAIN-CONTAINING PROTEIN 1"/>
    <property type="match status" value="1"/>
</dbReference>
<evidence type="ECO:0000313" key="4">
    <source>
        <dbReference type="Proteomes" id="UP000886890"/>
    </source>
</evidence>
<evidence type="ECO:0000256" key="1">
    <source>
        <dbReference type="SAM" id="MobiDB-lite"/>
    </source>
</evidence>
<dbReference type="SUPFAM" id="SSF47781">
    <property type="entry name" value="RuvA domain 2-like"/>
    <property type="match status" value="1"/>
</dbReference>
<dbReference type="Gene3D" id="1.10.150.280">
    <property type="entry name" value="AF1531-like domain"/>
    <property type="match status" value="1"/>
</dbReference>
<evidence type="ECO:0000259" key="2">
    <source>
        <dbReference type="SMART" id="SM00278"/>
    </source>
</evidence>
<dbReference type="InterPro" id="IPR003583">
    <property type="entry name" value="Hlx-hairpin-Hlx_DNA-bd_motif"/>
</dbReference>
<dbReference type="Proteomes" id="UP000886890">
    <property type="component" value="Unassembled WGS sequence"/>
</dbReference>
<dbReference type="GO" id="GO:0003677">
    <property type="term" value="F:DNA binding"/>
    <property type="evidence" value="ECO:0007669"/>
    <property type="project" value="UniProtKB-KW"/>
</dbReference>
<gene>
    <name evidence="3" type="ORF">H9734_00660</name>
</gene>
<dbReference type="Pfam" id="PF12836">
    <property type="entry name" value="HHH_3"/>
    <property type="match status" value="1"/>
</dbReference>
<proteinExistence type="predicted"/>
<accession>A0A9D1XAS6</accession>
<keyword evidence="3" id="KW-0238">DNA-binding</keyword>
<feature type="domain" description="Helix-hairpin-helix DNA-binding motif class 1" evidence="2">
    <location>
        <begin position="182"/>
        <end position="201"/>
    </location>
</feature>
<organism evidence="3 4">
    <name type="scientific">Candidatus Fusicatenibacter merdavium</name>
    <dbReference type="NCBI Taxonomy" id="2838600"/>
    <lineage>
        <taxon>Bacteria</taxon>
        <taxon>Bacillati</taxon>
        <taxon>Bacillota</taxon>
        <taxon>Clostridia</taxon>
        <taxon>Lachnospirales</taxon>
        <taxon>Lachnospiraceae</taxon>
        <taxon>Fusicatenibacter</taxon>
    </lineage>
</organism>
<dbReference type="AlphaFoldDB" id="A0A9D1XAS6"/>
<dbReference type="InterPro" id="IPR051675">
    <property type="entry name" value="Endo/Exo/Phosphatase_dom_1"/>
</dbReference>
<name>A0A9D1XAS6_9FIRM</name>
<dbReference type="Pfam" id="PF10531">
    <property type="entry name" value="SLBB"/>
    <property type="match status" value="1"/>
</dbReference>